<gene>
    <name evidence="7" type="ORF">KL86DYS2_11576</name>
</gene>
<dbReference type="SMART" id="SM00318">
    <property type="entry name" value="SNc"/>
    <property type="match status" value="1"/>
</dbReference>
<keyword evidence="2" id="KW-0255">Endonuclease</keyword>
<dbReference type="Pfam" id="PF00565">
    <property type="entry name" value="SNase"/>
    <property type="match status" value="1"/>
</dbReference>
<dbReference type="PANTHER" id="PTHR12302:SF3">
    <property type="entry name" value="SERINE_THREONINE-PROTEIN KINASE 31"/>
    <property type="match status" value="1"/>
</dbReference>
<dbReference type="Gene3D" id="2.40.50.90">
    <property type="match status" value="1"/>
</dbReference>
<evidence type="ECO:0000259" key="6">
    <source>
        <dbReference type="PROSITE" id="PS50830"/>
    </source>
</evidence>
<reference evidence="7" key="1">
    <citation type="submission" date="2016-04" db="EMBL/GenBank/DDBJ databases">
        <authorList>
            <person name="Evans L.H."/>
            <person name="Alamgir A."/>
            <person name="Owens N."/>
            <person name="Weber N.D."/>
            <person name="Virtaneva K."/>
            <person name="Barbian K."/>
            <person name="Babar A."/>
            <person name="Rosenke K."/>
        </authorList>
    </citation>
    <scope>NUCLEOTIDE SEQUENCE</scope>
    <source>
        <strain evidence="7">86-2</strain>
    </source>
</reference>
<accession>A0A212JI24</accession>
<dbReference type="InterPro" id="IPR002071">
    <property type="entry name" value="Thermonucl_AS"/>
</dbReference>
<dbReference type="PANTHER" id="PTHR12302">
    <property type="entry name" value="EBNA2 BINDING PROTEIN P100"/>
    <property type="match status" value="1"/>
</dbReference>
<evidence type="ECO:0000256" key="3">
    <source>
        <dbReference type="ARBA" id="ARBA00022801"/>
    </source>
</evidence>
<organism evidence="7">
    <name type="scientific">uncultured Dysgonomonas sp</name>
    <dbReference type="NCBI Taxonomy" id="206096"/>
    <lineage>
        <taxon>Bacteria</taxon>
        <taxon>Pseudomonadati</taxon>
        <taxon>Bacteroidota</taxon>
        <taxon>Bacteroidia</taxon>
        <taxon>Bacteroidales</taxon>
        <taxon>Dysgonomonadaceae</taxon>
        <taxon>Dysgonomonas</taxon>
        <taxon>environmental samples</taxon>
    </lineage>
</organism>
<evidence type="ECO:0000256" key="5">
    <source>
        <dbReference type="SAM" id="SignalP"/>
    </source>
</evidence>
<dbReference type="PROSITE" id="PS01123">
    <property type="entry name" value="TNASE_1"/>
    <property type="match status" value="1"/>
</dbReference>
<dbReference type="SUPFAM" id="SSF50199">
    <property type="entry name" value="Staphylococcal nuclease"/>
    <property type="match status" value="1"/>
</dbReference>
<proteinExistence type="predicted"/>
<feature type="chain" id="PRO_5012916805" description="TNase-like domain-containing protein" evidence="5">
    <location>
        <begin position="22"/>
        <end position="168"/>
    </location>
</feature>
<evidence type="ECO:0000313" key="7">
    <source>
        <dbReference type="EMBL" id="SBV99096.1"/>
    </source>
</evidence>
<dbReference type="RefSeq" id="WP_296948924.1">
    <property type="nucleotide sequence ID" value="NZ_LT599021.1"/>
</dbReference>
<feature type="signal peptide" evidence="5">
    <location>
        <begin position="1"/>
        <end position="21"/>
    </location>
</feature>
<dbReference type="AlphaFoldDB" id="A0A212JI24"/>
<evidence type="ECO:0000256" key="2">
    <source>
        <dbReference type="ARBA" id="ARBA00022759"/>
    </source>
</evidence>
<protein>
    <recommendedName>
        <fullName evidence="6">TNase-like domain-containing protein</fullName>
    </recommendedName>
</protein>
<sequence length="168" mass="19579">MRKFIFILLLFISCNPPPAEPAETIKGKVVSVADGDTMTILTDSKERIKVRLYGIDAPEKGQNFSSKARTYLNDLCYGKTVKVDKKGIDQYDRVLGIVYLEELNLNQEMIKEGLAWYYNHYVEDPVLEELEKTARQQKLNIWSLKNPTPPYEYRKKQRSERSDREARN</sequence>
<dbReference type="InterPro" id="IPR016071">
    <property type="entry name" value="Staphylococal_nuclease_OB-fold"/>
</dbReference>
<feature type="compositionally biased region" description="Basic and acidic residues" evidence="4">
    <location>
        <begin position="159"/>
        <end position="168"/>
    </location>
</feature>
<feature type="domain" description="TNase-like" evidence="6">
    <location>
        <begin position="23"/>
        <end position="144"/>
    </location>
</feature>
<dbReference type="GO" id="GO:0003676">
    <property type="term" value="F:nucleic acid binding"/>
    <property type="evidence" value="ECO:0007669"/>
    <property type="project" value="InterPro"/>
</dbReference>
<dbReference type="InterPro" id="IPR035437">
    <property type="entry name" value="SNase_OB-fold_sf"/>
</dbReference>
<dbReference type="GO" id="GO:0016787">
    <property type="term" value="F:hydrolase activity"/>
    <property type="evidence" value="ECO:0007669"/>
    <property type="project" value="UniProtKB-KW"/>
</dbReference>
<dbReference type="GO" id="GO:0004519">
    <property type="term" value="F:endonuclease activity"/>
    <property type="evidence" value="ECO:0007669"/>
    <property type="project" value="UniProtKB-KW"/>
</dbReference>
<keyword evidence="3" id="KW-0378">Hydrolase</keyword>
<dbReference type="PROSITE" id="PS50830">
    <property type="entry name" value="TNASE_3"/>
    <property type="match status" value="1"/>
</dbReference>
<evidence type="ECO:0000256" key="1">
    <source>
        <dbReference type="ARBA" id="ARBA00022722"/>
    </source>
</evidence>
<keyword evidence="5" id="KW-0732">Signal</keyword>
<dbReference type="EMBL" id="FLUL01000001">
    <property type="protein sequence ID" value="SBV99096.1"/>
    <property type="molecule type" value="Genomic_DNA"/>
</dbReference>
<keyword evidence="1" id="KW-0540">Nuclease</keyword>
<feature type="region of interest" description="Disordered" evidence="4">
    <location>
        <begin position="146"/>
        <end position="168"/>
    </location>
</feature>
<evidence type="ECO:0000256" key="4">
    <source>
        <dbReference type="SAM" id="MobiDB-lite"/>
    </source>
</evidence>
<name>A0A212JI24_9BACT</name>